<accession>A0A454D0B8</accession>
<dbReference type="AlphaFoldDB" id="A0A454D0B8"/>
<comment type="caution">
    <text evidence="1">The sequence shown here is derived from an EMBL/GenBank/DDBJ whole genome shotgun (WGS) entry which is preliminary data.</text>
</comment>
<name>A0A454D0B8_VIBHA</name>
<reference evidence="1 2" key="1">
    <citation type="submission" date="2012-10" db="EMBL/GenBank/DDBJ databases">
        <title>Genome sequence of Vibrio Cholerae HENC-02.</title>
        <authorList>
            <person name="Eppinger M."/>
            <person name="Hasan N.A."/>
            <person name="Sengamalay N."/>
            <person name="Hine E."/>
            <person name="Su Q."/>
            <person name="Daugherty S.C."/>
            <person name="Young S."/>
            <person name="Sadzewicz L."/>
            <person name="Tallon L."/>
            <person name="Cebula T.A."/>
            <person name="Ravel J."/>
            <person name="Colwell R.R."/>
        </authorList>
    </citation>
    <scope>NUCLEOTIDE SEQUENCE [LARGE SCALE GENOMIC DNA]</scope>
    <source>
        <strain evidence="1 2">HENC-02</strain>
    </source>
</reference>
<evidence type="ECO:0000313" key="2">
    <source>
        <dbReference type="Proteomes" id="UP000008367"/>
    </source>
</evidence>
<sequence>MLKLNITIICVLCFNTNDTIELIPSD</sequence>
<dbReference type="EMBL" id="AJSR01000901">
    <property type="protein sequence ID" value="EKM32082.1"/>
    <property type="molecule type" value="Genomic_DNA"/>
</dbReference>
<evidence type="ECO:0000313" key="1">
    <source>
        <dbReference type="EMBL" id="EKM32082.1"/>
    </source>
</evidence>
<protein>
    <submittedName>
        <fullName evidence="1">Uncharacterized protein</fullName>
    </submittedName>
</protein>
<feature type="non-terminal residue" evidence="1">
    <location>
        <position position="26"/>
    </location>
</feature>
<dbReference type="Proteomes" id="UP000008367">
    <property type="component" value="Unassembled WGS sequence"/>
</dbReference>
<proteinExistence type="predicted"/>
<organism evidence="1 2">
    <name type="scientific">Vibrio harveyi</name>
    <name type="common">Beneckea harveyi</name>
    <dbReference type="NCBI Taxonomy" id="669"/>
    <lineage>
        <taxon>Bacteria</taxon>
        <taxon>Pseudomonadati</taxon>
        <taxon>Pseudomonadota</taxon>
        <taxon>Gammaproteobacteria</taxon>
        <taxon>Vibrionales</taxon>
        <taxon>Vibrionaceae</taxon>
        <taxon>Vibrio</taxon>
    </lineage>
</organism>
<gene>
    <name evidence="1" type="ORF">VCHENC02_2328</name>
</gene>